<reference evidence="5" key="1">
    <citation type="submission" date="2013-07" db="EMBL/GenBank/DDBJ databases">
        <title>The Genome Sequence of Cryptococcus bestiolae CBS10118.</title>
        <authorList>
            <consortium name="The Broad Institute Genome Sequencing Platform"/>
            <person name="Cuomo C."/>
            <person name="Litvintseva A."/>
            <person name="Chen Y."/>
            <person name="Heitman J."/>
            <person name="Sun S."/>
            <person name="Springer D."/>
            <person name="Dromer F."/>
            <person name="Young S.K."/>
            <person name="Zeng Q."/>
            <person name="Gargeya S."/>
            <person name="Fitzgerald M."/>
            <person name="Abouelleil A."/>
            <person name="Alvarado L."/>
            <person name="Berlin A.M."/>
            <person name="Chapman S.B."/>
            <person name="Dewar J."/>
            <person name="Goldberg J."/>
            <person name="Griggs A."/>
            <person name="Gujja S."/>
            <person name="Hansen M."/>
            <person name="Howarth C."/>
            <person name="Imamovic A."/>
            <person name="Larimer J."/>
            <person name="McCowan C."/>
            <person name="Murphy C."/>
            <person name="Pearson M."/>
            <person name="Priest M."/>
            <person name="Roberts A."/>
            <person name="Saif S."/>
            <person name="Shea T."/>
            <person name="Sykes S."/>
            <person name="Wortman J."/>
            <person name="Nusbaum C."/>
            <person name="Birren B."/>
        </authorList>
    </citation>
    <scope>NUCLEOTIDE SEQUENCE [LARGE SCALE GENOMIC DNA]</scope>
    <source>
        <strain evidence="5">CBS 10118</strain>
    </source>
</reference>
<gene>
    <name evidence="5" type="ORF">I302_08946</name>
    <name evidence="6" type="ORF">I302_104982</name>
</gene>
<evidence type="ECO:0000313" key="6">
    <source>
        <dbReference type="EMBL" id="WVW82966.1"/>
    </source>
</evidence>
<dbReference type="PANTHER" id="PTHR12329:SF16">
    <property type="entry name" value="BAG FAMILY MOLECULAR CHAPERONE REGULATOR 1"/>
    <property type="match status" value="1"/>
</dbReference>
<feature type="region of interest" description="Disordered" evidence="2">
    <location>
        <begin position="92"/>
        <end position="124"/>
    </location>
</feature>
<evidence type="ECO:0000256" key="2">
    <source>
        <dbReference type="SAM" id="MobiDB-lite"/>
    </source>
</evidence>
<dbReference type="GO" id="GO:0005829">
    <property type="term" value="C:cytosol"/>
    <property type="evidence" value="ECO:0007669"/>
    <property type="project" value="TreeGrafter"/>
</dbReference>
<protein>
    <submittedName>
        <fullName evidence="5">Uncharacterized protein</fullName>
    </submittedName>
</protein>
<evidence type="ECO:0000256" key="1">
    <source>
        <dbReference type="ARBA" id="ARBA00023186"/>
    </source>
</evidence>
<dbReference type="Proteomes" id="UP000092730">
    <property type="component" value="Chromosome 3"/>
</dbReference>
<evidence type="ECO:0000259" key="3">
    <source>
        <dbReference type="PROSITE" id="PS50053"/>
    </source>
</evidence>
<dbReference type="Gene3D" id="1.20.58.120">
    <property type="entry name" value="BAG domain"/>
    <property type="match status" value="1"/>
</dbReference>
<dbReference type="GO" id="GO:0016020">
    <property type="term" value="C:membrane"/>
    <property type="evidence" value="ECO:0007669"/>
    <property type="project" value="TreeGrafter"/>
</dbReference>
<dbReference type="SUPFAM" id="SSF63491">
    <property type="entry name" value="BAG domain"/>
    <property type="match status" value="1"/>
</dbReference>
<organism evidence="5">
    <name type="scientific">Kwoniella bestiolae CBS 10118</name>
    <dbReference type="NCBI Taxonomy" id="1296100"/>
    <lineage>
        <taxon>Eukaryota</taxon>
        <taxon>Fungi</taxon>
        <taxon>Dikarya</taxon>
        <taxon>Basidiomycota</taxon>
        <taxon>Agaricomycotina</taxon>
        <taxon>Tremellomycetes</taxon>
        <taxon>Tremellales</taxon>
        <taxon>Cryptococcaceae</taxon>
        <taxon>Kwoniella</taxon>
    </lineage>
</organism>
<feature type="domain" description="Ubiquitin-like" evidence="3">
    <location>
        <begin position="35"/>
        <end position="92"/>
    </location>
</feature>
<dbReference type="GO" id="GO:0005634">
    <property type="term" value="C:nucleus"/>
    <property type="evidence" value="ECO:0007669"/>
    <property type="project" value="TreeGrafter"/>
</dbReference>
<dbReference type="PROSITE" id="PS50053">
    <property type="entry name" value="UBIQUITIN_2"/>
    <property type="match status" value="1"/>
</dbReference>
<keyword evidence="7" id="KW-1185">Reference proteome</keyword>
<dbReference type="GO" id="GO:0050821">
    <property type="term" value="P:protein stabilization"/>
    <property type="evidence" value="ECO:0007669"/>
    <property type="project" value="TreeGrafter"/>
</dbReference>
<evidence type="ECO:0000313" key="5">
    <source>
        <dbReference type="EMBL" id="OCF21274.1"/>
    </source>
</evidence>
<dbReference type="InterPro" id="IPR003103">
    <property type="entry name" value="BAG_domain"/>
</dbReference>
<reference evidence="6" key="2">
    <citation type="submission" date="2013-07" db="EMBL/GenBank/DDBJ databases">
        <authorList>
            <consortium name="The Broad Institute Genome Sequencing Platform"/>
            <person name="Cuomo C."/>
            <person name="Litvintseva A."/>
            <person name="Chen Y."/>
            <person name="Heitman J."/>
            <person name="Sun S."/>
            <person name="Springer D."/>
            <person name="Dromer F."/>
            <person name="Young S.K."/>
            <person name="Zeng Q."/>
            <person name="Gargeya S."/>
            <person name="Fitzgerald M."/>
            <person name="Abouelleil A."/>
            <person name="Alvarado L."/>
            <person name="Berlin A.M."/>
            <person name="Chapman S.B."/>
            <person name="Dewar J."/>
            <person name="Goldberg J."/>
            <person name="Griggs A."/>
            <person name="Gujja S."/>
            <person name="Hansen M."/>
            <person name="Howarth C."/>
            <person name="Imamovic A."/>
            <person name="Larimer J."/>
            <person name="McCowan C."/>
            <person name="Murphy C."/>
            <person name="Pearson M."/>
            <person name="Priest M."/>
            <person name="Roberts A."/>
            <person name="Saif S."/>
            <person name="Shea T."/>
            <person name="Sykes S."/>
            <person name="Wortman J."/>
            <person name="Nusbaum C."/>
            <person name="Birren B."/>
        </authorList>
    </citation>
    <scope>NUCLEOTIDE SEQUENCE</scope>
    <source>
        <strain evidence="6">CBS 10118</strain>
    </source>
</reference>
<dbReference type="GO" id="GO:0051087">
    <property type="term" value="F:protein-folding chaperone binding"/>
    <property type="evidence" value="ECO:0007669"/>
    <property type="project" value="InterPro"/>
</dbReference>
<accession>A0A1B9FR75</accession>
<dbReference type="RefSeq" id="XP_019042344.1">
    <property type="nucleotide sequence ID" value="XM_019195521.1"/>
</dbReference>
<dbReference type="InterPro" id="IPR036533">
    <property type="entry name" value="BAG_dom_sf"/>
</dbReference>
<dbReference type="SMART" id="SM00213">
    <property type="entry name" value="UBQ"/>
    <property type="match status" value="1"/>
</dbReference>
<dbReference type="PANTHER" id="PTHR12329">
    <property type="entry name" value="BCL2-ASSOCIATED ATHANOGENE"/>
    <property type="match status" value="1"/>
</dbReference>
<keyword evidence="1" id="KW-0143">Chaperone</keyword>
<dbReference type="SUPFAM" id="SSF54236">
    <property type="entry name" value="Ubiquitin-like"/>
    <property type="match status" value="1"/>
</dbReference>
<dbReference type="EMBL" id="CP144543">
    <property type="protein sequence ID" value="WVW82966.1"/>
    <property type="molecule type" value="Genomic_DNA"/>
</dbReference>
<dbReference type="Gene3D" id="3.10.20.90">
    <property type="entry name" value="Phosphatidylinositol 3-kinase Catalytic Subunit, Chain A, domain 1"/>
    <property type="match status" value="1"/>
</dbReference>
<evidence type="ECO:0000313" key="7">
    <source>
        <dbReference type="Proteomes" id="UP000092730"/>
    </source>
</evidence>
<dbReference type="EMBL" id="KV700382">
    <property type="protein sequence ID" value="OCF21274.1"/>
    <property type="molecule type" value="Genomic_DNA"/>
</dbReference>
<dbReference type="OrthoDB" id="417450at2759"/>
<reference evidence="5" key="3">
    <citation type="submission" date="2016-07" db="EMBL/GenBank/DDBJ databases">
        <title>Evolution of pathogenesis and genome organization in the Tremellales.</title>
        <authorList>
            <person name="Cuomo C."/>
            <person name="Litvintseva A."/>
            <person name="Heitman J."/>
            <person name="Chen Y."/>
            <person name="Sun S."/>
            <person name="Springer D."/>
            <person name="Dromer F."/>
            <person name="Young S."/>
            <person name="Zeng Q."/>
            <person name="Chapman S."/>
            <person name="Gujja S."/>
            <person name="Saif S."/>
            <person name="Birren B."/>
        </authorList>
    </citation>
    <scope>NUCLEOTIDE SEQUENCE</scope>
    <source>
        <strain evidence="5">CBS 10118</strain>
    </source>
</reference>
<dbReference type="InterPro" id="IPR039773">
    <property type="entry name" value="BAG_chaperone_regulator"/>
</dbReference>
<proteinExistence type="predicted"/>
<dbReference type="STRING" id="1296100.A0A1B9FR75"/>
<dbReference type="GeneID" id="30213345"/>
<dbReference type="InterPro" id="IPR000626">
    <property type="entry name" value="Ubiquitin-like_dom"/>
</dbReference>
<feature type="domain" description="BAG" evidence="4">
    <location>
        <begin position="170"/>
        <end position="225"/>
    </location>
</feature>
<feature type="compositionally biased region" description="Low complexity" evidence="2">
    <location>
        <begin position="101"/>
        <end position="110"/>
    </location>
</feature>
<dbReference type="AlphaFoldDB" id="A0A1B9FR75"/>
<dbReference type="InterPro" id="IPR029071">
    <property type="entry name" value="Ubiquitin-like_domsf"/>
</dbReference>
<name>A0A1B9FR75_9TREE</name>
<dbReference type="PROSITE" id="PS51035">
    <property type="entry name" value="BAG"/>
    <property type="match status" value="1"/>
</dbReference>
<evidence type="ECO:0000259" key="4">
    <source>
        <dbReference type="PROSITE" id="PS51035"/>
    </source>
</evidence>
<dbReference type="Pfam" id="PF00240">
    <property type="entry name" value="ubiquitin"/>
    <property type="match status" value="1"/>
</dbReference>
<reference evidence="6" key="4">
    <citation type="submission" date="2024-02" db="EMBL/GenBank/DDBJ databases">
        <title>Comparative genomics of Cryptococcus and Kwoniella reveals pathogenesis evolution and contrasting modes of karyotype evolution via chromosome fusion or intercentromeric recombination.</title>
        <authorList>
            <person name="Coelho M.A."/>
            <person name="David-Palma M."/>
            <person name="Shea T."/>
            <person name="Bowers K."/>
            <person name="McGinley-Smith S."/>
            <person name="Mohammad A.W."/>
            <person name="Gnirke A."/>
            <person name="Yurkov A.M."/>
            <person name="Nowrousian M."/>
            <person name="Sun S."/>
            <person name="Cuomo C.A."/>
            <person name="Heitman J."/>
        </authorList>
    </citation>
    <scope>NUCLEOTIDE SEQUENCE</scope>
    <source>
        <strain evidence="6">CBS 10118</strain>
    </source>
</reference>
<sequence>MSFFNPFRRARVERDEGKILIQVKWGRERFNIPIPSPSLTPLSTLLATLSSQTSLPLDQLKLIYKGAVLKDSSLTISSYGIEDGSTLVLVGKGGPVPSAPPSSSGPSSKPNGIVSKKNKQPETDQEPVLVSWISNLVESVLNPLIPSIATFISQTDPNATNKPKHIPSFEVLQKEHARLSELLLKGLLDLDGVQISQSDWVNARNERKAGVKKIQGQLNKVDEAWGERKRLVG</sequence>
<dbReference type="GO" id="GO:0000774">
    <property type="term" value="F:adenyl-nucleotide exchange factor activity"/>
    <property type="evidence" value="ECO:0007669"/>
    <property type="project" value="TreeGrafter"/>
</dbReference>
<dbReference type="Pfam" id="PF02179">
    <property type="entry name" value="BAG"/>
    <property type="match status" value="1"/>
</dbReference>
<dbReference type="VEuPathDB" id="FungiDB:I302_08946"/>
<dbReference type="KEGG" id="kbi:30213345"/>